<organism evidence="1 2">
    <name type="scientific">Ixodes persulcatus</name>
    <name type="common">Taiga tick</name>
    <dbReference type="NCBI Taxonomy" id="34615"/>
    <lineage>
        <taxon>Eukaryota</taxon>
        <taxon>Metazoa</taxon>
        <taxon>Ecdysozoa</taxon>
        <taxon>Arthropoda</taxon>
        <taxon>Chelicerata</taxon>
        <taxon>Arachnida</taxon>
        <taxon>Acari</taxon>
        <taxon>Parasitiformes</taxon>
        <taxon>Ixodida</taxon>
        <taxon>Ixodoidea</taxon>
        <taxon>Ixodidae</taxon>
        <taxon>Ixodinae</taxon>
        <taxon>Ixodes</taxon>
    </lineage>
</organism>
<keyword evidence="2" id="KW-1185">Reference proteome</keyword>
<protein>
    <submittedName>
        <fullName evidence="1">Uncharacterized protein</fullName>
    </submittedName>
</protein>
<evidence type="ECO:0000313" key="1">
    <source>
        <dbReference type="EMBL" id="KAG0444987.1"/>
    </source>
</evidence>
<gene>
    <name evidence="1" type="ORF">HPB47_006227</name>
</gene>
<name>A0AC60R2I8_IXOPE</name>
<evidence type="ECO:0000313" key="2">
    <source>
        <dbReference type="Proteomes" id="UP000805193"/>
    </source>
</evidence>
<proteinExistence type="predicted"/>
<comment type="caution">
    <text evidence="1">The sequence shown here is derived from an EMBL/GenBank/DDBJ whole genome shotgun (WGS) entry which is preliminary data.</text>
</comment>
<reference evidence="1 2" key="1">
    <citation type="journal article" date="2020" name="Cell">
        <title>Large-Scale Comparative Analyses of Tick Genomes Elucidate Their Genetic Diversity and Vector Capacities.</title>
        <authorList>
            <consortium name="Tick Genome and Microbiome Consortium (TIGMIC)"/>
            <person name="Jia N."/>
            <person name="Wang J."/>
            <person name="Shi W."/>
            <person name="Du L."/>
            <person name="Sun Y."/>
            <person name="Zhan W."/>
            <person name="Jiang J.F."/>
            <person name="Wang Q."/>
            <person name="Zhang B."/>
            <person name="Ji P."/>
            <person name="Bell-Sakyi L."/>
            <person name="Cui X.M."/>
            <person name="Yuan T.T."/>
            <person name="Jiang B.G."/>
            <person name="Yang W.F."/>
            <person name="Lam T.T."/>
            <person name="Chang Q.C."/>
            <person name="Ding S.J."/>
            <person name="Wang X.J."/>
            <person name="Zhu J.G."/>
            <person name="Ruan X.D."/>
            <person name="Zhao L."/>
            <person name="Wei J.T."/>
            <person name="Ye R.Z."/>
            <person name="Que T.C."/>
            <person name="Du C.H."/>
            <person name="Zhou Y.H."/>
            <person name="Cheng J.X."/>
            <person name="Dai P.F."/>
            <person name="Guo W.B."/>
            <person name="Han X.H."/>
            <person name="Huang E.J."/>
            <person name="Li L.F."/>
            <person name="Wei W."/>
            <person name="Gao Y.C."/>
            <person name="Liu J.Z."/>
            <person name="Shao H.Z."/>
            <person name="Wang X."/>
            <person name="Wang C.C."/>
            <person name="Yang T.C."/>
            <person name="Huo Q.B."/>
            <person name="Li W."/>
            <person name="Chen H.Y."/>
            <person name="Chen S.E."/>
            <person name="Zhou L.G."/>
            <person name="Ni X.B."/>
            <person name="Tian J.H."/>
            <person name="Sheng Y."/>
            <person name="Liu T."/>
            <person name="Pan Y.S."/>
            <person name="Xia L.Y."/>
            <person name="Li J."/>
            <person name="Zhao F."/>
            <person name="Cao W.C."/>
        </authorList>
    </citation>
    <scope>NUCLEOTIDE SEQUENCE [LARGE SCALE GENOMIC DNA]</scope>
    <source>
        <strain evidence="1">Iper-2018</strain>
    </source>
</reference>
<dbReference type="Proteomes" id="UP000805193">
    <property type="component" value="Unassembled WGS sequence"/>
</dbReference>
<dbReference type="EMBL" id="JABSTQ010001092">
    <property type="protein sequence ID" value="KAG0444987.1"/>
    <property type="molecule type" value="Genomic_DNA"/>
</dbReference>
<sequence>MGVCAECTLPISSRETSIACSGECDFVFHTKCLNIRQEDYDVLFRDGVSIYKCTDCTRRPRGEESLVNADLLSPGSTTPTAMGSDEHPANSAATLTELLLKVDRLEATVTSLKLENAAMRLELKNNNSLVMKRLDFVNTNLAKALDALLTIQPTGPGYASVAKNTTKQTSDETPPVRPNAVNKAPANNETQRPSRQSTSASTAPSTHSDNVSPSPGKRNQPEDGWNEVRRRRKAEIRGGSSKSTTLRTVPRGPAGKAKFVTRMNPDTTTEDIEHFAADVVKDDTLVCTRLKSKFSTYSSFYVAYCSAVYHPHQVSLQTRLKAVQRRAAYTLHFRLNPDTDLSYRCAAAAPFYQAAGWQSLYHRRQPASIRVFCQLTQPSFSDNDDAD</sequence>
<accession>A0AC60R2I8</accession>